<keyword evidence="1" id="KW-1133">Transmembrane helix</keyword>
<evidence type="ECO:0000313" key="2">
    <source>
        <dbReference type="Proteomes" id="UP000095287"/>
    </source>
</evidence>
<evidence type="ECO:0000313" key="3">
    <source>
        <dbReference type="WBParaSite" id="L893_g16243.t1"/>
    </source>
</evidence>
<feature type="transmembrane region" description="Helical" evidence="1">
    <location>
        <begin position="21"/>
        <end position="40"/>
    </location>
</feature>
<accession>A0A1I7YGV8</accession>
<keyword evidence="1" id="KW-0812">Transmembrane</keyword>
<keyword evidence="1" id="KW-0472">Membrane</keyword>
<organism evidence="2 3">
    <name type="scientific">Steinernema glaseri</name>
    <dbReference type="NCBI Taxonomy" id="37863"/>
    <lineage>
        <taxon>Eukaryota</taxon>
        <taxon>Metazoa</taxon>
        <taxon>Ecdysozoa</taxon>
        <taxon>Nematoda</taxon>
        <taxon>Chromadorea</taxon>
        <taxon>Rhabditida</taxon>
        <taxon>Tylenchina</taxon>
        <taxon>Panagrolaimomorpha</taxon>
        <taxon>Strongyloidoidea</taxon>
        <taxon>Steinernematidae</taxon>
        <taxon>Steinernema</taxon>
    </lineage>
</organism>
<proteinExistence type="predicted"/>
<dbReference type="WBParaSite" id="L893_g16243.t1">
    <property type="protein sequence ID" value="L893_g16243.t1"/>
    <property type="gene ID" value="L893_g16243"/>
</dbReference>
<reference evidence="3" key="1">
    <citation type="submission" date="2016-11" db="UniProtKB">
        <authorList>
            <consortium name="WormBaseParasite"/>
        </authorList>
    </citation>
    <scope>IDENTIFICATION</scope>
</reference>
<feature type="transmembrane region" description="Helical" evidence="1">
    <location>
        <begin position="52"/>
        <end position="74"/>
    </location>
</feature>
<dbReference type="AlphaFoldDB" id="A0A1I7YGV8"/>
<dbReference type="Proteomes" id="UP000095287">
    <property type="component" value="Unplaced"/>
</dbReference>
<keyword evidence="2" id="KW-1185">Reference proteome</keyword>
<evidence type="ECO:0000256" key="1">
    <source>
        <dbReference type="SAM" id="Phobius"/>
    </source>
</evidence>
<sequence length="90" mass="9782">MGVLTSGNGQSSLQKNNFLRCAFYVRLATLTIPVIIDITLAKTAGIDLARIVGPYGTVLGSIDFTAQTAAFYWLMRDGKRVSTTPVERTK</sequence>
<protein>
    <submittedName>
        <fullName evidence="3">MATE efflux family protein</fullName>
    </submittedName>
</protein>
<name>A0A1I7YGV8_9BILA</name>